<comment type="similarity">
    <text evidence="2">Belongs to the FliH family.</text>
</comment>
<dbReference type="Pfam" id="PF02108">
    <property type="entry name" value="FliH"/>
    <property type="match status" value="1"/>
</dbReference>
<dbReference type="EMBL" id="LR590481">
    <property type="protein sequence ID" value="VTQ87685.1"/>
    <property type="molecule type" value="Genomic_DNA"/>
</dbReference>
<proteinExistence type="inferred from homology"/>
<reference evidence="8 9" key="1">
    <citation type="submission" date="2019-05" db="EMBL/GenBank/DDBJ databases">
        <authorList>
            <consortium name="Pathogen Informatics"/>
        </authorList>
    </citation>
    <scope>NUCLEOTIDE SEQUENCE [LARGE SCALE GENOMIC DNA]</scope>
    <source>
        <strain evidence="8 9">NCTC503</strain>
    </source>
</reference>
<dbReference type="PANTHER" id="PTHR34982:SF1">
    <property type="entry name" value="FLAGELLAR ASSEMBLY PROTEIN FLIH"/>
    <property type="match status" value="1"/>
</dbReference>
<keyword evidence="3" id="KW-0813">Transport</keyword>
<protein>
    <submittedName>
        <fullName evidence="8">Flagellar assembly protein FliH</fullName>
    </submittedName>
</protein>
<dbReference type="InterPro" id="IPR018035">
    <property type="entry name" value="Flagellar_FliH/T3SS_HrpE"/>
</dbReference>
<evidence type="ECO:0000313" key="9">
    <source>
        <dbReference type="Proteomes" id="UP000308489"/>
    </source>
</evidence>
<organism evidence="8 9">
    <name type="scientific">Hathewaya histolytica</name>
    <name type="common">Clostridium histolyticum</name>
    <dbReference type="NCBI Taxonomy" id="1498"/>
    <lineage>
        <taxon>Bacteria</taxon>
        <taxon>Bacillati</taxon>
        <taxon>Bacillota</taxon>
        <taxon>Clostridia</taxon>
        <taxon>Eubacteriales</taxon>
        <taxon>Clostridiaceae</taxon>
        <taxon>Hathewaya</taxon>
    </lineage>
</organism>
<comment type="function">
    <text evidence="1">Needed for flagellar regrowth and assembly.</text>
</comment>
<evidence type="ECO:0000256" key="5">
    <source>
        <dbReference type="ARBA" id="ARBA00022927"/>
    </source>
</evidence>
<dbReference type="PANTHER" id="PTHR34982">
    <property type="entry name" value="YOP PROTEINS TRANSLOCATION PROTEIN L"/>
    <property type="match status" value="1"/>
</dbReference>
<keyword evidence="5" id="KW-0653">Protein transport</keyword>
<keyword evidence="8" id="KW-0969">Cilium</keyword>
<evidence type="ECO:0000256" key="2">
    <source>
        <dbReference type="ARBA" id="ARBA00006602"/>
    </source>
</evidence>
<gene>
    <name evidence="8" type="primary">fliH</name>
    <name evidence="8" type="ORF">NCTC503_01119</name>
</gene>
<keyword evidence="9" id="KW-1185">Reference proteome</keyword>
<evidence type="ECO:0000256" key="3">
    <source>
        <dbReference type="ARBA" id="ARBA00022448"/>
    </source>
</evidence>
<evidence type="ECO:0000256" key="1">
    <source>
        <dbReference type="ARBA" id="ARBA00003041"/>
    </source>
</evidence>
<accession>A0A4U9R852</accession>
<evidence type="ECO:0000259" key="7">
    <source>
        <dbReference type="Pfam" id="PF02108"/>
    </source>
</evidence>
<dbReference type="KEGG" id="hhw:NCTC503_01119"/>
<keyword evidence="6" id="KW-1006">Bacterial flagellum protein export</keyword>
<dbReference type="OrthoDB" id="2375163at2"/>
<dbReference type="GO" id="GO:0005829">
    <property type="term" value="C:cytosol"/>
    <property type="evidence" value="ECO:0007669"/>
    <property type="project" value="TreeGrafter"/>
</dbReference>
<name>A0A4U9R852_HATHI</name>
<dbReference type="Proteomes" id="UP000308489">
    <property type="component" value="Chromosome 1"/>
</dbReference>
<keyword evidence="4" id="KW-1005">Bacterial flagellum biogenesis</keyword>
<dbReference type="AlphaFoldDB" id="A0A4U9R852"/>
<dbReference type="InterPro" id="IPR051472">
    <property type="entry name" value="T3SS_Stator/FliH"/>
</dbReference>
<evidence type="ECO:0000256" key="4">
    <source>
        <dbReference type="ARBA" id="ARBA00022795"/>
    </source>
</evidence>
<keyword evidence="8" id="KW-0282">Flagellum</keyword>
<sequence>MQSLCKIIKGPEVDVEGDKVIKTQYIPIKPDEKEKKEDSSIIEKYNNLSRAIIGNAKLNAKRIIEEAEYKSESIQKEAYDSAYDKGYNDGYEQGYECGMNESLKKGEEQSKQIIDNANSILYNAQKTYEEFFKKKEAEILDAVCNIASNYLKNEVKNEDSILNMINEELNKIRNSKTILIKFNPFYLDEMEKNIDSFKTSLGYTQNIFLLPDESMELGEVLIEKDNGKCSMRIEYAIEKIREEIFSIV</sequence>
<feature type="domain" description="Flagellar assembly protein FliH/Type III secretion system HrpE" evidence="7">
    <location>
        <begin position="113"/>
        <end position="234"/>
    </location>
</feature>
<dbReference type="GO" id="GO:0015031">
    <property type="term" value="P:protein transport"/>
    <property type="evidence" value="ECO:0007669"/>
    <property type="project" value="UniProtKB-KW"/>
</dbReference>
<evidence type="ECO:0000313" key="8">
    <source>
        <dbReference type="EMBL" id="VTQ87685.1"/>
    </source>
</evidence>
<keyword evidence="8" id="KW-0966">Cell projection</keyword>
<dbReference type="GO" id="GO:0044781">
    <property type="term" value="P:bacterial-type flagellum organization"/>
    <property type="evidence" value="ECO:0007669"/>
    <property type="project" value="UniProtKB-KW"/>
</dbReference>
<dbReference type="RefSeq" id="WP_138209811.1">
    <property type="nucleotide sequence ID" value="NZ_CBCRUQ010000004.1"/>
</dbReference>
<evidence type="ECO:0000256" key="6">
    <source>
        <dbReference type="ARBA" id="ARBA00023225"/>
    </source>
</evidence>